<name>A0A9J6DCI0_RHIMP</name>
<dbReference type="EMBL" id="JABSTU010000010">
    <property type="protein sequence ID" value="KAH8019837.1"/>
    <property type="molecule type" value="Genomic_DNA"/>
</dbReference>
<gene>
    <name evidence="2" type="ORF">HPB51_022571</name>
</gene>
<dbReference type="AlphaFoldDB" id="A0A9J6DCI0"/>
<keyword evidence="3" id="KW-1185">Reference proteome</keyword>
<evidence type="ECO:0000313" key="3">
    <source>
        <dbReference type="Proteomes" id="UP000821866"/>
    </source>
</evidence>
<reference evidence="2" key="2">
    <citation type="submission" date="2021-09" db="EMBL/GenBank/DDBJ databases">
        <authorList>
            <person name="Jia N."/>
            <person name="Wang J."/>
            <person name="Shi W."/>
            <person name="Du L."/>
            <person name="Sun Y."/>
            <person name="Zhan W."/>
            <person name="Jiang J."/>
            <person name="Wang Q."/>
            <person name="Zhang B."/>
            <person name="Ji P."/>
            <person name="Sakyi L.B."/>
            <person name="Cui X."/>
            <person name="Yuan T."/>
            <person name="Jiang B."/>
            <person name="Yang W."/>
            <person name="Lam T.T.-Y."/>
            <person name="Chang Q."/>
            <person name="Ding S."/>
            <person name="Wang X."/>
            <person name="Zhu J."/>
            <person name="Ruan X."/>
            <person name="Zhao L."/>
            <person name="Wei J."/>
            <person name="Que T."/>
            <person name="Du C."/>
            <person name="Cheng J."/>
            <person name="Dai P."/>
            <person name="Han X."/>
            <person name="Huang E."/>
            <person name="Gao Y."/>
            <person name="Liu J."/>
            <person name="Shao H."/>
            <person name="Ye R."/>
            <person name="Li L."/>
            <person name="Wei W."/>
            <person name="Wang X."/>
            <person name="Wang C."/>
            <person name="Huo Q."/>
            <person name="Li W."/>
            <person name="Guo W."/>
            <person name="Chen H."/>
            <person name="Chen S."/>
            <person name="Zhou L."/>
            <person name="Zhou L."/>
            <person name="Ni X."/>
            <person name="Tian J."/>
            <person name="Zhou Y."/>
            <person name="Sheng Y."/>
            <person name="Liu T."/>
            <person name="Pan Y."/>
            <person name="Xia L."/>
            <person name="Li J."/>
            <person name="Zhao F."/>
            <person name="Cao W."/>
        </authorList>
    </citation>
    <scope>NUCLEOTIDE SEQUENCE</scope>
    <source>
        <strain evidence="2">Rmic-2018</strain>
        <tissue evidence="2">Larvae</tissue>
    </source>
</reference>
<organism evidence="2 3">
    <name type="scientific">Rhipicephalus microplus</name>
    <name type="common">Cattle tick</name>
    <name type="synonym">Boophilus microplus</name>
    <dbReference type="NCBI Taxonomy" id="6941"/>
    <lineage>
        <taxon>Eukaryota</taxon>
        <taxon>Metazoa</taxon>
        <taxon>Ecdysozoa</taxon>
        <taxon>Arthropoda</taxon>
        <taxon>Chelicerata</taxon>
        <taxon>Arachnida</taxon>
        <taxon>Acari</taxon>
        <taxon>Parasitiformes</taxon>
        <taxon>Ixodida</taxon>
        <taxon>Ixodoidea</taxon>
        <taxon>Ixodidae</taxon>
        <taxon>Rhipicephalinae</taxon>
        <taxon>Rhipicephalus</taxon>
        <taxon>Boophilus</taxon>
    </lineage>
</organism>
<evidence type="ECO:0000313" key="2">
    <source>
        <dbReference type="EMBL" id="KAH8019837.1"/>
    </source>
</evidence>
<dbReference type="Proteomes" id="UP000821866">
    <property type="component" value="Chromosome 8"/>
</dbReference>
<proteinExistence type="predicted"/>
<accession>A0A9J6DCI0</accession>
<keyword evidence="1" id="KW-0472">Membrane</keyword>
<evidence type="ECO:0000256" key="1">
    <source>
        <dbReference type="SAM" id="Phobius"/>
    </source>
</evidence>
<reference evidence="2" key="1">
    <citation type="journal article" date="2020" name="Cell">
        <title>Large-Scale Comparative Analyses of Tick Genomes Elucidate Their Genetic Diversity and Vector Capacities.</title>
        <authorList>
            <consortium name="Tick Genome and Microbiome Consortium (TIGMIC)"/>
            <person name="Jia N."/>
            <person name="Wang J."/>
            <person name="Shi W."/>
            <person name="Du L."/>
            <person name="Sun Y."/>
            <person name="Zhan W."/>
            <person name="Jiang J.F."/>
            <person name="Wang Q."/>
            <person name="Zhang B."/>
            <person name="Ji P."/>
            <person name="Bell-Sakyi L."/>
            <person name="Cui X.M."/>
            <person name="Yuan T.T."/>
            <person name="Jiang B.G."/>
            <person name="Yang W.F."/>
            <person name="Lam T.T."/>
            <person name="Chang Q.C."/>
            <person name="Ding S.J."/>
            <person name="Wang X.J."/>
            <person name="Zhu J.G."/>
            <person name="Ruan X.D."/>
            <person name="Zhao L."/>
            <person name="Wei J.T."/>
            <person name="Ye R.Z."/>
            <person name="Que T.C."/>
            <person name="Du C.H."/>
            <person name="Zhou Y.H."/>
            <person name="Cheng J.X."/>
            <person name="Dai P.F."/>
            <person name="Guo W.B."/>
            <person name="Han X.H."/>
            <person name="Huang E.J."/>
            <person name="Li L.F."/>
            <person name="Wei W."/>
            <person name="Gao Y.C."/>
            <person name="Liu J.Z."/>
            <person name="Shao H.Z."/>
            <person name="Wang X."/>
            <person name="Wang C.C."/>
            <person name="Yang T.C."/>
            <person name="Huo Q.B."/>
            <person name="Li W."/>
            <person name="Chen H.Y."/>
            <person name="Chen S.E."/>
            <person name="Zhou L.G."/>
            <person name="Ni X.B."/>
            <person name="Tian J.H."/>
            <person name="Sheng Y."/>
            <person name="Liu T."/>
            <person name="Pan Y.S."/>
            <person name="Xia L.Y."/>
            <person name="Li J."/>
            <person name="Zhao F."/>
            <person name="Cao W.C."/>
        </authorList>
    </citation>
    <scope>NUCLEOTIDE SEQUENCE</scope>
    <source>
        <strain evidence="2">Rmic-2018</strain>
    </source>
</reference>
<protein>
    <submittedName>
        <fullName evidence="2">Uncharacterized protein</fullName>
    </submittedName>
</protein>
<keyword evidence="1" id="KW-0812">Transmembrane</keyword>
<comment type="caution">
    <text evidence="2">The sequence shown here is derived from an EMBL/GenBank/DDBJ whole genome shotgun (WGS) entry which is preliminary data.</text>
</comment>
<keyword evidence="1" id="KW-1133">Transmembrane helix</keyword>
<sequence length="145" mass="15988">MRFSRLHRGAAHNIESISRAAAFGPVWGGGRSCSSGGSMNEFAPPPAYRLNLRVVLMSFLIWIGTFLVFAGISVTLAMTTNAPHFLFIIKGLALSTLATAFYKPEGPWEPMMPYSRLCKPGLEAHAPVFVEKSQRSTRLHHRSRA</sequence>
<feature type="transmembrane region" description="Helical" evidence="1">
    <location>
        <begin position="54"/>
        <end position="78"/>
    </location>
</feature>